<dbReference type="EC" id="2.3.2.31" evidence="2"/>
<keyword evidence="5" id="KW-0677">Repeat</keyword>
<evidence type="ECO:0000256" key="8">
    <source>
        <dbReference type="ARBA" id="ARBA00022833"/>
    </source>
</evidence>
<organism evidence="11 12">
    <name type="scientific">Fusarium pseudograminearum (strain CS3096)</name>
    <name type="common">Wheat and barley crown-rot fungus</name>
    <dbReference type="NCBI Taxonomy" id="1028729"/>
    <lineage>
        <taxon>Eukaryota</taxon>
        <taxon>Fungi</taxon>
        <taxon>Dikarya</taxon>
        <taxon>Ascomycota</taxon>
        <taxon>Pezizomycotina</taxon>
        <taxon>Sordariomycetes</taxon>
        <taxon>Hypocreomycetidae</taxon>
        <taxon>Hypocreales</taxon>
        <taxon>Nectriaceae</taxon>
        <taxon>Fusarium</taxon>
    </lineage>
</organism>
<comment type="catalytic activity">
    <reaction evidence="1">
        <text>[E2 ubiquitin-conjugating enzyme]-S-ubiquitinyl-L-cysteine + [acceptor protein]-L-lysine = [E2 ubiquitin-conjugating enzyme]-L-cysteine + [acceptor protein]-N(6)-ubiquitinyl-L-lysine.</text>
        <dbReference type="EC" id="2.3.2.31"/>
    </reaction>
</comment>
<dbReference type="GO" id="GO:0061630">
    <property type="term" value="F:ubiquitin protein ligase activity"/>
    <property type="evidence" value="ECO:0007669"/>
    <property type="project" value="UniProtKB-EC"/>
</dbReference>
<feature type="region of interest" description="Disordered" evidence="9">
    <location>
        <begin position="296"/>
        <end position="346"/>
    </location>
</feature>
<evidence type="ECO:0000256" key="7">
    <source>
        <dbReference type="ARBA" id="ARBA00022786"/>
    </source>
</evidence>
<evidence type="ECO:0000256" key="2">
    <source>
        <dbReference type="ARBA" id="ARBA00012251"/>
    </source>
</evidence>
<dbReference type="OrthoDB" id="10009520at2759"/>
<reference evidence="11 12" key="1">
    <citation type="journal article" date="2012" name="PLoS Pathog.">
        <title>Comparative pathogenomics reveals horizontally acquired novel virulence genes in fungi infecting cereal hosts.</title>
        <authorList>
            <person name="Gardiner D.M."/>
            <person name="McDonald M.C."/>
            <person name="Covarelli L."/>
            <person name="Solomon P.S."/>
            <person name="Rusu A.G."/>
            <person name="Marshall M."/>
            <person name="Kazan K."/>
            <person name="Chakraborty S."/>
            <person name="McDonald B.A."/>
            <person name="Manners J.M."/>
        </authorList>
    </citation>
    <scope>NUCLEOTIDE SEQUENCE [LARGE SCALE GENOMIC DNA]</scope>
    <source>
        <strain evidence="11 12">CS3096</strain>
    </source>
</reference>
<dbReference type="KEGG" id="fpu:FPSE_05049"/>
<dbReference type="AlphaFoldDB" id="K3VJV9"/>
<evidence type="ECO:0000256" key="1">
    <source>
        <dbReference type="ARBA" id="ARBA00001798"/>
    </source>
</evidence>
<dbReference type="GO" id="GO:0008270">
    <property type="term" value="F:zinc ion binding"/>
    <property type="evidence" value="ECO:0007669"/>
    <property type="project" value="UniProtKB-KW"/>
</dbReference>
<evidence type="ECO:0000259" key="10">
    <source>
        <dbReference type="PROSITE" id="PS51873"/>
    </source>
</evidence>
<evidence type="ECO:0000256" key="5">
    <source>
        <dbReference type="ARBA" id="ARBA00022737"/>
    </source>
</evidence>
<dbReference type="eggNOG" id="KOG1812">
    <property type="taxonomic scope" value="Eukaryota"/>
</dbReference>
<accession>K3VJV9</accession>
<keyword evidence="7" id="KW-0833">Ubl conjugation pathway</keyword>
<feature type="region of interest" description="Disordered" evidence="9">
    <location>
        <begin position="453"/>
        <end position="483"/>
    </location>
</feature>
<evidence type="ECO:0000313" key="12">
    <source>
        <dbReference type="Proteomes" id="UP000007978"/>
    </source>
</evidence>
<dbReference type="GeneID" id="20363667"/>
<evidence type="ECO:0000256" key="4">
    <source>
        <dbReference type="ARBA" id="ARBA00022723"/>
    </source>
</evidence>
<dbReference type="PROSITE" id="PS51873">
    <property type="entry name" value="TRIAD"/>
    <property type="match status" value="1"/>
</dbReference>
<keyword evidence="6" id="KW-0863">Zinc-finger</keyword>
<dbReference type="SUPFAM" id="SSF57850">
    <property type="entry name" value="RING/U-box"/>
    <property type="match status" value="1"/>
</dbReference>
<dbReference type="RefSeq" id="XP_009256442.1">
    <property type="nucleotide sequence ID" value="XM_009258167.1"/>
</dbReference>
<dbReference type="Pfam" id="PF01485">
    <property type="entry name" value="IBR"/>
    <property type="match status" value="2"/>
</dbReference>
<keyword evidence="12" id="KW-1185">Reference proteome</keyword>
<evidence type="ECO:0000313" key="11">
    <source>
        <dbReference type="EMBL" id="EKJ74714.1"/>
    </source>
</evidence>
<dbReference type="CDD" id="cd22584">
    <property type="entry name" value="Rcat_RBR_unk"/>
    <property type="match status" value="1"/>
</dbReference>
<feature type="region of interest" description="Disordered" evidence="9">
    <location>
        <begin position="550"/>
        <end position="576"/>
    </location>
</feature>
<dbReference type="SMART" id="SM00647">
    <property type="entry name" value="IBR"/>
    <property type="match status" value="2"/>
</dbReference>
<gene>
    <name evidence="11" type="ORF">FPSE_05049</name>
</gene>
<protein>
    <recommendedName>
        <fullName evidence="2">RBR-type E3 ubiquitin transferase</fullName>
        <ecNumber evidence="2">2.3.2.31</ecNumber>
    </recommendedName>
</protein>
<dbReference type="InterPro" id="IPR044066">
    <property type="entry name" value="TRIAD_supradom"/>
</dbReference>
<dbReference type="Proteomes" id="UP000007978">
    <property type="component" value="Chromosome 4"/>
</dbReference>
<keyword evidence="4" id="KW-0479">Metal-binding</keyword>
<evidence type="ECO:0000256" key="6">
    <source>
        <dbReference type="ARBA" id="ARBA00022771"/>
    </source>
</evidence>
<keyword evidence="3" id="KW-0808">Transferase</keyword>
<dbReference type="HOGENOM" id="CLU_448358_0_0_1"/>
<feature type="compositionally biased region" description="Polar residues" evidence="9">
    <location>
        <begin position="551"/>
        <end position="570"/>
    </location>
</feature>
<dbReference type="PANTHER" id="PTHR11685">
    <property type="entry name" value="RBR FAMILY RING FINGER AND IBR DOMAIN-CONTAINING"/>
    <property type="match status" value="1"/>
</dbReference>
<comment type="caution">
    <text evidence="11">The sequence shown here is derived from an EMBL/GenBank/DDBJ whole genome shotgun (WGS) entry which is preliminary data.</text>
</comment>
<proteinExistence type="predicted"/>
<dbReference type="InterPro" id="IPR031127">
    <property type="entry name" value="E3_UB_ligase_RBR"/>
</dbReference>
<dbReference type="Gene3D" id="1.20.120.1750">
    <property type="match status" value="1"/>
</dbReference>
<feature type="compositionally biased region" description="Low complexity" evidence="9">
    <location>
        <begin position="453"/>
        <end position="462"/>
    </location>
</feature>
<evidence type="ECO:0000256" key="3">
    <source>
        <dbReference type="ARBA" id="ARBA00022679"/>
    </source>
</evidence>
<sequence length="609" mass="68868">MLSRKDMVGLAHPDLIDLLFRFDLQPTENLSEVSEPDLARRILLAIELADVDEQVSLISRFIPEEELAAERLGTAVVQITSHRIILDPAERKIALNEDPSGPEPKENGEDCIACAESAHGKAPCGCNYCVTCYRQIIRIGLRSQEEFPPKCCKPFDEMAVALSGSPALVHLFRQMQEEVKLPIPDRVYCYQGNCAAFIPPDLKGRCPICPYKTCVDCGEKAHDGLPCAEGDALEDVWATMDANKSVNCPDCGRMIQLSEACNHMTCPCGGEFCFLCGVKSRRCSCPPYRNFHLMVPMKDRPGVKPPQFRRPPRTDVPTGQGGGDTEPLKIPQLRPKPGEKERTPRNSAYALGRVIRPLVLPQDDQPHRLDEVRRWREREETRSRRRAPHREPLRFHAEAGQGWGQWGRQPPAPADLFDHPPHTFMEATRQVRIPHVVHPVANVWWPPARTRQPAQPAATARPSARHYARGNDGGVGNENQMRRRTVNQGGVKEPLTLDMQQRSQHQEQGISEVHIQFELIVRHTETTNREHQERERVLRMQEAKSMFEKTASITAGRSRQTQQPQQSKGQRNSKRVQRQFENIARWNADVIDKSSSMPALDALLWGTDF</sequence>
<dbReference type="InterPro" id="IPR002867">
    <property type="entry name" value="IBR_dom"/>
</dbReference>
<dbReference type="CDD" id="cd20335">
    <property type="entry name" value="BRcat_RBR"/>
    <property type="match status" value="1"/>
</dbReference>
<name>K3VJV9_FUSPC</name>
<feature type="domain" description="RING-type" evidence="10">
    <location>
        <begin position="107"/>
        <end position="289"/>
    </location>
</feature>
<keyword evidence="8" id="KW-0862">Zinc</keyword>
<dbReference type="EMBL" id="AFNW01000105">
    <property type="protein sequence ID" value="EKJ74714.1"/>
    <property type="molecule type" value="Genomic_DNA"/>
</dbReference>
<dbReference type="GO" id="GO:0016567">
    <property type="term" value="P:protein ubiquitination"/>
    <property type="evidence" value="ECO:0007669"/>
    <property type="project" value="InterPro"/>
</dbReference>
<evidence type="ECO:0000256" key="9">
    <source>
        <dbReference type="SAM" id="MobiDB-lite"/>
    </source>
</evidence>